<proteinExistence type="predicted"/>
<organism evidence="2">
    <name type="scientific">bioreactor metagenome</name>
    <dbReference type="NCBI Taxonomy" id="1076179"/>
    <lineage>
        <taxon>unclassified sequences</taxon>
        <taxon>metagenomes</taxon>
        <taxon>ecological metagenomes</taxon>
    </lineage>
</organism>
<reference evidence="2" key="1">
    <citation type="submission" date="2019-08" db="EMBL/GenBank/DDBJ databases">
        <authorList>
            <person name="Kucharzyk K."/>
            <person name="Murdoch R.W."/>
            <person name="Higgins S."/>
            <person name="Loffler F."/>
        </authorList>
    </citation>
    <scope>NUCLEOTIDE SEQUENCE</scope>
</reference>
<keyword evidence="1" id="KW-1133">Transmembrane helix</keyword>
<dbReference type="EMBL" id="VSSQ01091080">
    <property type="protein sequence ID" value="MPN36763.1"/>
    <property type="molecule type" value="Genomic_DNA"/>
</dbReference>
<evidence type="ECO:0000256" key="1">
    <source>
        <dbReference type="SAM" id="Phobius"/>
    </source>
</evidence>
<comment type="caution">
    <text evidence="2">The sequence shown here is derived from an EMBL/GenBank/DDBJ whole genome shotgun (WGS) entry which is preliminary data.</text>
</comment>
<name>A0A645HMT5_9ZZZZ</name>
<dbReference type="AlphaFoldDB" id="A0A645HMT5"/>
<evidence type="ECO:0000313" key="2">
    <source>
        <dbReference type="EMBL" id="MPN36763.1"/>
    </source>
</evidence>
<sequence length="87" mass="10077">MNNEKFIRRWEKTRQKGDGRYVLTNGIAMGIGMFVGSVISRLINLKPFDFYMHFGYFIGGFIGGIIGAIINWPRNERKYNELINSNL</sequence>
<keyword evidence="1" id="KW-0812">Transmembrane</keyword>
<feature type="transmembrane region" description="Helical" evidence="1">
    <location>
        <begin position="21"/>
        <end position="44"/>
    </location>
</feature>
<keyword evidence="1" id="KW-0472">Membrane</keyword>
<gene>
    <name evidence="2" type="ORF">SDC9_184274</name>
</gene>
<accession>A0A645HMT5</accession>
<feature type="transmembrane region" description="Helical" evidence="1">
    <location>
        <begin position="50"/>
        <end position="72"/>
    </location>
</feature>
<protein>
    <submittedName>
        <fullName evidence="2">Uncharacterized protein</fullName>
    </submittedName>
</protein>